<comment type="caution">
    <text evidence="7">The sequence shown here is derived from an EMBL/GenBank/DDBJ whole genome shotgun (WGS) entry which is preliminary data.</text>
</comment>
<gene>
    <name evidence="7" type="ORF">C6P45_005377</name>
</gene>
<dbReference type="PANTHER" id="PTHR46515:SF1">
    <property type="entry name" value="TATA ELEMENT MODULATORY FACTOR"/>
    <property type="match status" value="1"/>
</dbReference>
<dbReference type="InterPro" id="IPR022091">
    <property type="entry name" value="TMF_TATA-bd"/>
</dbReference>
<evidence type="ECO:0000313" key="8">
    <source>
        <dbReference type="Proteomes" id="UP000750334"/>
    </source>
</evidence>
<evidence type="ECO:0000256" key="1">
    <source>
        <dbReference type="ARBA" id="ARBA00004555"/>
    </source>
</evidence>
<keyword evidence="3 4" id="KW-0175">Coiled coil</keyword>
<feature type="region of interest" description="Disordered" evidence="5">
    <location>
        <begin position="15"/>
        <end position="67"/>
    </location>
</feature>
<sequence>MSSGKRLTLEERLAQAAKKGKKKGKKQTSISPIRVEEPKETIPEKDVPELHDNVNQNVEDTESEEPNVKLAEQPNVDIKQVENVTEIKSNETVVTAESTTVENSGISKDTVNVDEPVLTLNNLKLDWFPKDYRNKDINILFNIIDEKVGELINAERTVDKSISESLGKKDELIKQLRNEGENLAKTDLKKSNQIKLLKKKVFELENVLSATKEQLNDETSNFETLEDNLSDLQQQVVSSNTVIKDLKLQIKDTEALQNTINERDSEILTLKEEVETVKNQLSDDKIKHASEMETLKESTTLQINTLETDLEQLRIKLENNEQNSMSLFTDKNKTISNSDHIVNTNNADSPQYHILEQQLRSSKENWKSIEDSLNVKIVHLEENMQLNERELQRKMDELKKLDQEKNDLGEQLEVLKRKNESLIELSENYKGDLQALQNRYNDMKDDFHLLSNKFNIQKSQLAKLYKEPNMDSPRGQYSSTPVVSKSHSLNNVSEEWLLPADESLLSVQSISTNVGENKSDSGITLPENHVNDSNIHVPLDIPDDAEHLQRMLSSANNTRSSIRLNVSNMIKRSDSSLTPSKFRTSSDTNNDNLDINSTAFNSNQQLVNRLGSEVRRLENELRNMQRDQARLTEDKESANEEILKLLERNEEVTKTIEENKNLREELEAVSKRLEVSLQLLGEKTETVEELQNDVNDLKDMIKQQVQQMVEMQDHS</sequence>
<protein>
    <recommendedName>
        <fullName evidence="6">TATA element modulatory factor 1 TATA binding domain-containing protein</fullName>
    </recommendedName>
</protein>
<dbReference type="OrthoDB" id="74178at2759"/>
<feature type="coiled-coil region" evidence="4">
    <location>
        <begin position="194"/>
        <end position="323"/>
    </location>
</feature>
<dbReference type="InterPro" id="IPR052602">
    <property type="entry name" value="Growth_transcription_reg"/>
</dbReference>
<keyword evidence="2" id="KW-0333">Golgi apparatus</keyword>
<evidence type="ECO:0000256" key="3">
    <source>
        <dbReference type="ARBA" id="ARBA00023054"/>
    </source>
</evidence>
<proteinExistence type="predicted"/>
<dbReference type="Proteomes" id="UP000750334">
    <property type="component" value="Unassembled WGS sequence"/>
</dbReference>
<evidence type="ECO:0000256" key="5">
    <source>
        <dbReference type="SAM" id="MobiDB-lite"/>
    </source>
</evidence>
<dbReference type="PANTHER" id="PTHR46515">
    <property type="entry name" value="TATA ELEMENT MODULATORY FACTOR TMF1"/>
    <property type="match status" value="1"/>
</dbReference>
<dbReference type="GO" id="GO:0005794">
    <property type="term" value="C:Golgi apparatus"/>
    <property type="evidence" value="ECO:0007669"/>
    <property type="project" value="UniProtKB-SubCell"/>
</dbReference>
<dbReference type="GO" id="GO:0005783">
    <property type="term" value="C:endoplasmic reticulum"/>
    <property type="evidence" value="ECO:0007669"/>
    <property type="project" value="TreeGrafter"/>
</dbReference>
<feature type="domain" description="TATA element modulatory factor 1 TATA binding" evidence="6">
    <location>
        <begin position="598"/>
        <end position="708"/>
    </location>
</feature>
<feature type="coiled-coil region" evidence="4">
    <location>
        <begin position="607"/>
        <end position="714"/>
    </location>
</feature>
<dbReference type="InterPro" id="IPR022092">
    <property type="entry name" value="TMF_DNA-bd"/>
</dbReference>
<dbReference type="Pfam" id="PF12329">
    <property type="entry name" value="TMF_DNA_bd"/>
    <property type="match status" value="1"/>
</dbReference>
<reference evidence="7 8" key="1">
    <citation type="submission" date="2020-11" db="EMBL/GenBank/DDBJ databases">
        <title>Kefir isolates.</title>
        <authorList>
            <person name="Marcisauskas S."/>
            <person name="Kim Y."/>
            <person name="Blasche S."/>
        </authorList>
    </citation>
    <scope>NUCLEOTIDE SEQUENCE [LARGE SCALE GENOMIC DNA]</scope>
    <source>
        <strain evidence="7 8">OG2</strain>
    </source>
</reference>
<evidence type="ECO:0000313" key="7">
    <source>
        <dbReference type="EMBL" id="KAG0667791.1"/>
    </source>
</evidence>
<name>A0A9P6WAN0_MAUEX</name>
<evidence type="ECO:0000256" key="4">
    <source>
        <dbReference type="SAM" id="Coils"/>
    </source>
</evidence>
<evidence type="ECO:0000256" key="2">
    <source>
        <dbReference type="ARBA" id="ARBA00023034"/>
    </source>
</evidence>
<keyword evidence="8" id="KW-1185">Reference proteome</keyword>
<organism evidence="7 8">
    <name type="scientific">Maudiozyma exigua</name>
    <name type="common">Yeast</name>
    <name type="synonym">Kazachstania exigua</name>
    <dbReference type="NCBI Taxonomy" id="34358"/>
    <lineage>
        <taxon>Eukaryota</taxon>
        <taxon>Fungi</taxon>
        <taxon>Dikarya</taxon>
        <taxon>Ascomycota</taxon>
        <taxon>Saccharomycotina</taxon>
        <taxon>Saccharomycetes</taxon>
        <taxon>Saccharomycetales</taxon>
        <taxon>Saccharomycetaceae</taxon>
        <taxon>Maudiozyma</taxon>
    </lineage>
</organism>
<feature type="coiled-coil region" evidence="4">
    <location>
        <begin position="377"/>
        <end position="453"/>
    </location>
</feature>
<feature type="compositionally biased region" description="Basic and acidic residues" evidence="5">
    <location>
        <begin position="34"/>
        <end position="52"/>
    </location>
</feature>
<evidence type="ECO:0000259" key="6">
    <source>
        <dbReference type="Pfam" id="PF12325"/>
    </source>
</evidence>
<comment type="subcellular location">
    <subcellularLocation>
        <location evidence="1">Golgi apparatus</location>
    </subcellularLocation>
</comment>
<dbReference type="Pfam" id="PF12325">
    <property type="entry name" value="TMF_TATA_bd"/>
    <property type="match status" value="1"/>
</dbReference>
<dbReference type="EMBL" id="PUHR01000092">
    <property type="protein sequence ID" value="KAG0667791.1"/>
    <property type="molecule type" value="Genomic_DNA"/>
</dbReference>
<dbReference type="AlphaFoldDB" id="A0A9P6WAN0"/>
<accession>A0A9P6WAN0</accession>